<gene>
    <name evidence="3" type="primary">LOC106180821</name>
</gene>
<evidence type="ECO:0000256" key="1">
    <source>
        <dbReference type="SAM" id="Phobius"/>
    </source>
</evidence>
<dbReference type="GeneID" id="106180821"/>
<organism evidence="2 3">
    <name type="scientific">Lingula anatina</name>
    <name type="common">Brachiopod</name>
    <name type="synonym">Lingula unguis</name>
    <dbReference type="NCBI Taxonomy" id="7574"/>
    <lineage>
        <taxon>Eukaryota</taxon>
        <taxon>Metazoa</taxon>
        <taxon>Spiralia</taxon>
        <taxon>Lophotrochozoa</taxon>
        <taxon>Brachiopoda</taxon>
        <taxon>Linguliformea</taxon>
        <taxon>Lingulata</taxon>
        <taxon>Lingulida</taxon>
        <taxon>Linguloidea</taxon>
        <taxon>Lingulidae</taxon>
        <taxon>Lingula</taxon>
    </lineage>
</organism>
<evidence type="ECO:0000313" key="3">
    <source>
        <dbReference type="RefSeq" id="XP_013420408.1"/>
    </source>
</evidence>
<dbReference type="Proteomes" id="UP000085678">
    <property type="component" value="Unplaced"/>
</dbReference>
<protein>
    <submittedName>
        <fullName evidence="3">Uncharacterized protein LOC106180821</fullName>
    </submittedName>
</protein>
<evidence type="ECO:0000313" key="2">
    <source>
        <dbReference type="Proteomes" id="UP000085678"/>
    </source>
</evidence>
<feature type="transmembrane region" description="Helical" evidence="1">
    <location>
        <begin position="146"/>
        <end position="167"/>
    </location>
</feature>
<dbReference type="PANTHER" id="PTHR14549:SF2">
    <property type="entry name" value="TRANSMEMBRANE PROTEIN 223"/>
    <property type="match status" value="1"/>
</dbReference>
<dbReference type="GO" id="GO:0005739">
    <property type="term" value="C:mitochondrion"/>
    <property type="evidence" value="ECO:0007669"/>
    <property type="project" value="TreeGrafter"/>
</dbReference>
<keyword evidence="1" id="KW-0812">Transmembrane</keyword>
<proteinExistence type="predicted"/>
<keyword evidence="2" id="KW-1185">Reference proteome</keyword>
<dbReference type="PANTHER" id="PTHR14549">
    <property type="entry name" value="TRANSMEMBRANE PROTEIN 223"/>
    <property type="match status" value="1"/>
</dbReference>
<dbReference type="InParanoid" id="A0A1S3KCQ1"/>
<name>A0A1S3KCQ1_LINAN</name>
<dbReference type="RefSeq" id="XP_013420408.1">
    <property type="nucleotide sequence ID" value="XM_013564954.1"/>
</dbReference>
<accession>A0A1S3KCQ1</accession>
<dbReference type="InterPro" id="IPR045325">
    <property type="entry name" value="TMEM70/TMEM186/TMEM223"/>
</dbReference>
<dbReference type="Pfam" id="PF06979">
    <property type="entry name" value="TMEM70"/>
    <property type="match status" value="1"/>
</dbReference>
<keyword evidence="1" id="KW-1133">Transmembrane helix</keyword>
<dbReference type="KEGG" id="lak:106180821"/>
<dbReference type="InterPro" id="IPR026100">
    <property type="entry name" value="Tmem223"/>
</dbReference>
<reference evidence="3" key="1">
    <citation type="submission" date="2025-08" db="UniProtKB">
        <authorList>
            <consortium name="RefSeq"/>
        </authorList>
    </citation>
    <scope>IDENTIFICATION</scope>
    <source>
        <tissue evidence="3">Gonads</tissue>
    </source>
</reference>
<keyword evidence="1" id="KW-0472">Membrane</keyword>
<dbReference type="OrthoDB" id="5950063at2759"/>
<feature type="transmembrane region" description="Helical" evidence="1">
    <location>
        <begin position="193"/>
        <end position="211"/>
    </location>
</feature>
<dbReference type="AlphaFoldDB" id="A0A1S3KCQ1"/>
<sequence length="299" mass="34823">MSQKGKEIRMITSQLKQVTLSSGFLSLIRHYTLKPCCGPLSWYRGTASINTEKKHFNNFSAIQSQALSRRQEKESPKKCSQLPCFDLPFNKRPLHMKGVSPFVKHATFTQTNLSHLQFGKRSLHSQEINPNVKHHTLIYEACKDTFYYIIFLKVFLAAVGAHILLFYSRMDVDRDSNEGELSDKREGWYQKPWLHLGLQLGVFGIMLILIMPRIRYTISEIVLLPGGQGVEIKHYRLLGRARKIEVPVKYISGLQHRESESTIPLQIYKETYWLRKGTYHHPQLYDHHIGIHRKFSEED</sequence>